<keyword evidence="14" id="KW-0843">Virulence</keyword>
<dbReference type="Gene3D" id="3.40.50.2300">
    <property type="match status" value="1"/>
</dbReference>
<dbReference type="Gene3D" id="1.10.287.130">
    <property type="match status" value="1"/>
</dbReference>
<dbReference type="PROSITE" id="PS50109">
    <property type="entry name" value="HIS_KIN"/>
    <property type="match status" value="1"/>
</dbReference>
<dbReference type="CDD" id="cd00130">
    <property type="entry name" value="PAS"/>
    <property type="match status" value="1"/>
</dbReference>
<evidence type="ECO:0000256" key="9">
    <source>
        <dbReference type="ARBA" id="ARBA00022741"/>
    </source>
</evidence>
<evidence type="ECO:0000256" key="7">
    <source>
        <dbReference type="ARBA" id="ARBA00022692"/>
    </source>
</evidence>
<sequence length="1112" mass="119237">MTSFSAEAEAHAQDSGRALRPTLIQLGIITAIGLICAVFGYLIQNTQNRIDAEERFAAISKRVSLGIIERMHRYEYGLRGARGVAASADGQLTRAAFSRYASTRQIDREFPGARGFGIVLRVPQEEEPAFVLTRRQLDTPDFNIRQLQPHDGDRFVITFVEPESRNREAVGLDIGSEPHRREAALRSAQTREATLTPPLTLVQASGKRSGGMLLLLPLLRPGPSVDQPDRPEEQLVGWSYAPLLIEDVLAGLDSEDTHYVLSLFDPDYDADKPFYVGSRADEVSTALQPQRVSIPLYGRRWEAVLRPTPAFLESLHQQSPTLQALQAWLLGAAIAALVATVAQLAERTRGQRLELARRAAIVEGSSDAIIVQDLDGVIIDWNEGAERLFGYTKEEAKGHTATELLLPRGSEEEDAKIRETVASGGRVTVFETTRRDSQGHLIPVSITASAIRDDKGQVVGAAKILRDGREAKAAEQRMRDLNASLEDQVRERTAMLNDAMREARDANEAKSRFLANISHEIRTPMNAVIGMAHLLSKTRLDGDQAGMLERIRTAGKALLALLNDVLDLSKSEAGEMVLEAAPFSLQKVVTEIASIAEVSAQQRGIAFVVDSPDIDQVLLVGDRTRLGQIVLNLITNAIKFTLEGRVTLRVAVAPVSDAGTRAITLRVEDTGIGIAEDIQPLLFRPFVQADTSTTRRFGGTGLGLSIVRQLVELMGGTISLHSVPGDGSEFEVSLKLPVAEALAPATGPDAVAVTPPPQTAALRGRRILVVDDNALNREVAARILSLDEATVVLAVHGADAVEKVRADAHGFDAVLMDVQMPVMDGLEATRQIRALPADQRARLPVIGLTAGVSVEERSQAHQAGMDTVVGKPFDPDLLVHTLVQLLRPLPTLNAGPAVAPAAESAAESAAAIVATIAALPATPQAEARPAPAWAQTQAQAPTPSPARPPVPEGWPDLEGFNTAAAHRLLSGDVHLLRNMALSVRDLLMRNARLCADGSSTSTPMPTPAQWQAHAGALHDLKSMAGSLGATAVMEAAGRAERLLRAQDLDAAMSTMQELQGLGAVCVQSIERQWPEALAAQPGRTATASPESPALAQESGDLASLLAQMKAGD</sequence>
<dbReference type="InterPro" id="IPR036641">
    <property type="entry name" value="HPT_dom_sf"/>
</dbReference>
<evidence type="ECO:0000256" key="18">
    <source>
        <dbReference type="SAM" id="Coils"/>
    </source>
</evidence>
<evidence type="ECO:0000313" key="21">
    <source>
        <dbReference type="EMBL" id="ALV08680.1"/>
    </source>
</evidence>
<evidence type="ECO:0000256" key="12">
    <source>
        <dbReference type="ARBA" id="ARBA00022989"/>
    </source>
</evidence>
<dbReference type="RefSeq" id="WP_058936593.1">
    <property type="nucleotide sequence ID" value="NZ_CP013729.1"/>
</dbReference>
<dbReference type="SUPFAM" id="SSF55874">
    <property type="entry name" value="ATPase domain of HSP90 chaperone/DNA topoisomerase II/histidine kinase"/>
    <property type="match status" value="1"/>
</dbReference>
<dbReference type="SMART" id="SM00448">
    <property type="entry name" value="REC"/>
    <property type="match status" value="1"/>
</dbReference>
<name>A0A0U3CJ94_9BURK</name>
<dbReference type="InterPro" id="IPR000700">
    <property type="entry name" value="PAS-assoc_C"/>
</dbReference>
<keyword evidence="9" id="KW-0547">Nucleotide-binding</keyword>
<dbReference type="InterPro" id="IPR011006">
    <property type="entry name" value="CheY-like_superfamily"/>
</dbReference>
<dbReference type="Gene3D" id="3.30.565.10">
    <property type="entry name" value="Histidine kinase-like ATPase, C-terminal domain"/>
    <property type="match status" value="1"/>
</dbReference>
<dbReference type="Pfam" id="PF13426">
    <property type="entry name" value="PAS_9"/>
    <property type="match status" value="1"/>
</dbReference>
<dbReference type="KEGG" id="rdp:RD2015_4233"/>
<keyword evidence="8" id="KW-0732">Signal</keyword>
<evidence type="ECO:0000256" key="20">
    <source>
        <dbReference type="SAM" id="Phobius"/>
    </source>
</evidence>
<dbReference type="CDD" id="cd00082">
    <property type="entry name" value="HisKA"/>
    <property type="match status" value="1"/>
</dbReference>
<dbReference type="EC" id="2.7.13.3" evidence="3"/>
<keyword evidence="13" id="KW-0902">Two-component regulatory system</keyword>
<evidence type="ECO:0000256" key="19">
    <source>
        <dbReference type="SAM" id="MobiDB-lite"/>
    </source>
</evidence>
<gene>
    <name evidence="21" type="ORF">RD2015_4233</name>
</gene>
<keyword evidence="11" id="KW-0067">ATP-binding</keyword>
<dbReference type="InterPro" id="IPR006189">
    <property type="entry name" value="CHASE_dom"/>
</dbReference>
<dbReference type="PROSITE" id="PS50112">
    <property type="entry name" value="PAS"/>
    <property type="match status" value="1"/>
</dbReference>
<dbReference type="PANTHER" id="PTHR45339">
    <property type="entry name" value="HYBRID SIGNAL TRANSDUCTION HISTIDINE KINASE J"/>
    <property type="match status" value="1"/>
</dbReference>
<proteinExistence type="predicted"/>
<dbReference type="GO" id="GO:0005886">
    <property type="term" value="C:plasma membrane"/>
    <property type="evidence" value="ECO:0007669"/>
    <property type="project" value="UniProtKB-SubCell"/>
</dbReference>
<dbReference type="InterPro" id="IPR042240">
    <property type="entry name" value="CHASE_sf"/>
</dbReference>
<keyword evidence="4" id="KW-1003">Cell membrane</keyword>
<keyword evidence="7 20" id="KW-0812">Transmembrane</keyword>
<feature type="region of interest" description="Disordered" evidence="19">
    <location>
        <begin position="927"/>
        <end position="950"/>
    </location>
</feature>
<dbReference type="GO" id="GO:0005524">
    <property type="term" value="F:ATP binding"/>
    <property type="evidence" value="ECO:0007669"/>
    <property type="project" value="UniProtKB-KW"/>
</dbReference>
<evidence type="ECO:0000256" key="5">
    <source>
        <dbReference type="ARBA" id="ARBA00022553"/>
    </source>
</evidence>
<keyword evidence="6" id="KW-0808">Transferase</keyword>
<dbReference type="SUPFAM" id="SSF47226">
    <property type="entry name" value="Histidine-containing phosphotransfer domain, HPT domain"/>
    <property type="match status" value="1"/>
</dbReference>
<evidence type="ECO:0000256" key="16">
    <source>
        <dbReference type="ARBA" id="ARBA00058004"/>
    </source>
</evidence>
<organism evidence="21 22">
    <name type="scientific">Roseateles depolymerans</name>
    <dbReference type="NCBI Taxonomy" id="76731"/>
    <lineage>
        <taxon>Bacteria</taxon>
        <taxon>Pseudomonadati</taxon>
        <taxon>Pseudomonadota</taxon>
        <taxon>Betaproteobacteria</taxon>
        <taxon>Burkholderiales</taxon>
        <taxon>Sphaerotilaceae</taxon>
        <taxon>Roseateles</taxon>
    </lineage>
</organism>
<keyword evidence="15 20" id="KW-0472">Membrane</keyword>
<keyword evidence="12 20" id="KW-1133">Transmembrane helix</keyword>
<dbReference type="CDD" id="cd17546">
    <property type="entry name" value="REC_hyHK_CKI1_RcsC-like"/>
    <property type="match status" value="1"/>
</dbReference>
<evidence type="ECO:0000256" key="8">
    <source>
        <dbReference type="ARBA" id="ARBA00022729"/>
    </source>
</evidence>
<evidence type="ECO:0000256" key="14">
    <source>
        <dbReference type="ARBA" id="ARBA00023026"/>
    </source>
</evidence>
<evidence type="ECO:0000256" key="13">
    <source>
        <dbReference type="ARBA" id="ARBA00023012"/>
    </source>
</evidence>
<dbReference type="InterPro" id="IPR035965">
    <property type="entry name" value="PAS-like_dom_sf"/>
</dbReference>
<dbReference type="Pfam" id="PF02518">
    <property type="entry name" value="HATPase_c"/>
    <property type="match status" value="1"/>
</dbReference>
<dbReference type="GO" id="GO:0000155">
    <property type="term" value="F:phosphorelay sensor kinase activity"/>
    <property type="evidence" value="ECO:0007669"/>
    <property type="project" value="InterPro"/>
</dbReference>
<comment type="subcellular location">
    <subcellularLocation>
        <location evidence="2">Cell membrane</location>
        <topology evidence="2">Multi-pass membrane protein</topology>
    </subcellularLocation>
</comment>
<dbReference type="NCBIfam" id="TIGR00229">
    <property type="entry name" value="sensory_box"/>
    <property type="match status" value="1"/>
</dbReference>
<protein>
    <recommendedName>
        <fullName evidence="17">Virulence sensor protein BvgS</fullName>
        <ecNumber evidence="3">2.7.13.3</ecNumber>
    </recommendedName>
</protein>
<dbReference type="SUPFAM" id="SSF52172">
    <property type="entry name" value="CheY-like"/>
    <property type="match status" value="1"/>
</dbReference>
<evidence type="ECO:0000256" key="4">
    <source>
        <dbReference type="ARBA" id="ARBA00022475"/>
    </source>
</evidence>
<comment type="function">
    <text evidence="16">Member of the two-component regulatory system BvgS/BvgA. Phosphorylates BvgA via a four-step phosphorelay in response to environmental signals.</text>
</comment>
<keyword evidence="22" id="KW-1185">Reference proteome</keyword>
<dbReference type="InterPro" id="IPR003594">
    <property type="entry name" value="HATPase_dom"/>
</dbReference>
<dbReference type="InterPro" id="IPR000014">
    <property type="entry name" value="PAS"/>
</dbReference>
<keyword evidence="5" id="KW-0597">Phosphoprotein</keyword>
<dbReference type="InterPro" id="IPR001789">
    <property type="entry name" value="Sig_transdc_resp-reg_receiver"/>
</dbReference>
<dbReference type="PROSITE" id="PS50113">
    <property type="entry name" value="PAC"/>
    <property type="match status" value="1"/>
</dbReference>
<dbReference type="FunFam" id="1.10.287.130:FF:000004">
    <property type="entry name" value="Ethylene receptor 1"/>
    <property type="match status" value="1"/>
</dbReference>
<dbReference type="SMART" id="SM00387">
    <property type="entry name" value="HATPase_c"/>
    <property type="match status" value="1"/>
</dbReference>
<dbReference type="EMBL" id="CP013729">
    <property type="protein sequence ID" value="ALV08680.1"/>
    <property type="molecule type" value="Genomic_DNA"/>
</dbReference>
<dbReference type="SUPFAM" id="SSF47384">
    <property type="entry name" value="Homodimeric domain of signal transducing histidine kinase"/>
    <property type="match status" value="1"/>
</dbReference>
<dbReference type="PROSITE" id="PS50110">
    <property type="entry name" value="RESPONSE_REGULATORY"/>
    <property type="match status" value="1"/>
</dbReference>
<reference evidence="21 22" key="1">
    <citation type="submission" date="2015-12" db="EMBL/GenBank/DDBJ databases">
        <title>Complete genome of Roseateles depolymerans KCTC 42856.</title>
        <authorList>
            <person name="Kim K.M."/>
        </authorList>
    </citation>
    <scope>NUCLEOTIDE SEQUENCE [LARGE SCALE GENOMIC DNA]</scope>
    <source>
        <strain evidence="21 22">KCTC 42856</strain>
    </source>
</reference>
<evidence type="ECO:0000313" key="22">
    <source>
        <dbReference type="Proteomes" id="UP000060699"/>
    </source>
</evidence>
<evidence type="ECO:0000256" key="17">
    <source>
        <dbReference type="ARBA" id="ARBA00070152"/>
    </source>
</evidence>
<dbReference type="PROSITE" id="PS50839">
    <property type="entry name" value="CHASE"/>
    <property type="match status" value="1"/>
</dbReference>
<dbReference type="AlphaFoldDB" id="A0A0U3CJ94"/>
<keyword evidence="18" id="KW-0175">Coiled coil</keyword>
<evidence type="ECO:0000256" key="15">
    <source>
        <dbReference type="ARBA" id="ARBA00023136"/>
    </source>
</evidence>
<accession>A0A0U3CJ94</accession>
<feature type="region of interest" description="Disordered" evidence="19">
    <location>
        <begin position="1078"/>
        <end position="1100"/>
    </location>
</feature>
<dbReference type="SMART" id="SM00388">
    <property type="entry name" value="HisKA"/>
    <property type="match status" value="1"/>
</dbReference>
<dbReference type="InterPro" id="IPR036097">
    <property type="entry name" value="HisK_dim/P_sf"/>
</dbReference>
<dbReference type="InterPro" id="IPR036890">
    <property type="entry name" value="HATPase_C_sf"/>
</dbReference>
<dbReference type="InterPro" id="IPR008207">
    <property type="entry name" value="Sig_transdc_His_kin_Hpt_dom"/>
</dbReference>
<keyword evidence="10" id="KW-0418">Kinase</keyword>
<dbReference type="Pfam" id="PF00512">
    <property type="entry name" value="HisKA"/>
    <property type="match status" value="1"/>
</dbReference>
<evidence type="ECO:0000256" key="11">
    <source>
        <dbReference type="ARBA" id="ARBA00022840"/>
    </source>
</evidence>
<dbReference type="PRINTS" id="PR00344">
    <property type="entry name" value="BCTRLSENSOR"/>
</dbReference>
<evidence type="ECO:0000256" key="2">
    <source>
        <dbReference type="ARBA" id="ARBA00004651"/>
    </source>
</evidence>
<dbReference type="SUPFAM" id="SSF55785">
    <property type="entry name" value="PYP-like sensor domain (PAS domain)"/>
    <property type="match status" value="1"/>
</dbReference>
<dbReference type="Gene3D" id="3.30.450.350">
    <property type="entry name" value="CHASE domain"/>
    <property type="match status" value="1"/>
</dbReference>
<dbReference type="Proteomes" id="UP000060699">
    <property type="component" value="Chromosome"/>
</dbReference>
<dbReference type="STRING" id="76731.RD2015_4233"/>
<evidence type="ECO:0000256" key="10">
    <source>
        <dbReference type="ARBA" id="ARBA00022777"/>
    </source>
</evidence>
<dbReference type="SMART" id="SM00091">
    <property type="entry name" value="PAS"/>
    <property type="match status" value="1"/>
</dbReference>
<feature type="coiled-coil region" evidence="18">
    <location>
        <begin position="471"/>
        <end position="516"/>
    </location>
</feature>
<dbReference type="InterPro" id="IPR004358">
    <property type="entry name" value="Sig_transdc_His_kin-like_C"/>
</dbReference>
<dbReference type="SMART" id="SM01079">
    <property type="entry name" value="CHASE"/>
    <property type="match status" value="1"/>
</dbReference>
<dbReference type="InterPro" id="IPR003661">
    <property type="entry name" value="HisK_dim/P_dom"/>
</dbReference>
<feature type="compositionally biased region" description="Low complexity" evidence="19">
    <location>
        <begin position="927"/>
        <end position="941"/>
    </location>
</feature>
<dbReference type="Pfam" id="PF03924">
    <property type="entry name" value="CHASE"/>
    <property type="match status" value="1"/>
</dbReference>
<evidence type="ECO:0000256" key="6">
    <source>
        <dbReference type="ARBA" id="ARBA00022679"/>
    </source>
</evidence>
<feature type="transmembrane region" description="Helical" evidence="20">
    <location>
        <begin position="23"/>
        <end position="43"/>
    </location>
</feature>
<dbReference type="Pfam" id="PF01627">
    <property type="entry name" value="Hpt"/>
    <property type="match status" value="1"/>
</dbReference>
<evidence type="ECO:0000256" key="3">
    <source>
        <dbReference type="ARBA" id="ARBA00012438"/>
    </source>
</evidence>
<dbReference type="PATRIC" id="fig|76731.3.peg.4337"/>
<dbReference type="PANTHER" id="PTHR45339:SF1">
    <property type="entry name" value="HYBRID SIGNAL TRANSDUCTION HISTIDINE KINASE J"/>
    <property type="match status" value="1"/>
</dbReference>
<comment type="catalytic activity">
    <reaction evidence="1">
        <text>ATP + protein L-histidine = ADP + protein N-phospho-L-histidine.</text>
        <dbReference type="EC" id="2.7.13.3"/>
    </reaction>
</comment>
<evidence type="ECO:0000256" key="1">
    <source>
        <dbReference type="ARBA" id="ARBA00000085"/>
    </source>
</evidence>
<dbReference type="FunFam" id="3.30.565.10:FF:000010">
    <property type="entry name" value="Sensor histidine kinase RcsC"/>
    <property type="match status" value="1"/>
</dbReference>
<dbReference type="Gene3D" id="1.20.120.160">
    <property type="entry name" value="HPT domain"/>
    <property type="match status" value="1"/>
</dbReference>
<dbReference type="Gene3D" id="3.30.450.20">
    <property type="entry name" value="PAS domain"/>
    <property type="match status" value="1"/>
</dbReference>
<dbReference type="CDD" id="cd16922">
    <property type="entry name" value="HATPase_EvgS-ArcB-TorS-like"/>
    <property type="match status" value="1"/>
</dbReference>
<dbReference type="Pfam" id="PF00072">
    <property type="entry name" value="Response_reg"/>
    <property type="match status" value="1"/>
</dbReference>
<dbReference type="InterPro" id="IPR005467">
    <property type="entry name" value="His_kinase_dom"/>
</dbReference>